<evidence type="ECO:0000256" key="7">
    <source>
        <dbReference type="SAM" id="MobiDB-lite"/>
    </source>
</evidence>
<organism evidence="9 10">
    <name type="scientific">Cordylochernes scorpioides</name>
    <dbReference type="NCBI Taxonomy" id="51811"/>
    <lineage>
        <taxon>Eukaryota</taxon>
        <taxon>Metazoa</taxon>
        <taxon>Ecdysozoa</taxon>
        <taxon>Arthropoda</taxon>
        <taxon>Chelicerata</taxon>
        <taxon>Arachnida</taxon>
        <taxon>Pseudoscorpiones</taxon>
        <taxon>Cheliferoidea</taxon>
        <taxon>Chernetidae</taxon>
        <taxon>Cordylochernes</taxon>
    </lineage>
</organism>
<dbReference type="InterPro" id="IPR043128">
    <property type="entry name" value="Rev_trsase/Diguanyl_cyclase"/>
</dbReference>
<dbReference type="SUPFAM" id="SSF56672">
    <property type="entry name" value="DNA/RNA polymerases"/>
    <property type="match status" value="1"/>
</dbReference>
<evidence type="ECO:0000313" key="10">
    <source>
        <dbReference type="Proteomes" id="UP001235939"/>
    </source>
</evidence>
<accession>A0ABY6KVX8</accession>
<feature type="region of interest" description="Disordered" evidence="7">
    <location>
        <begin position="257"/>
        <end position="276"/>
    </location>
</feature>
<evidence type="ECO:0000256" key="2">
    <source>
        <dbReference type="ARBA" id="ARBA00022695"/>
    </source>
</evidence>
<keyword evidence="2" id="KW-0548">Nucleotidyltransferase</keyword>
<dbReference type="Pfam" id="PF17917">
    <property type="entry name" value="RT_RNaseH"/>
    <property type="match status" value="1"/>
</dbReference>
<dbReference type="InterPro" id="IPR043502">
    <property type="entry name" value="DNA/RNA_pol_sf"/>
</dbReference>
<protein>
    <submittedName>
        <fullName evidence="9">K02A2.6-like</fullName>
    </submittedName>
</protein>
<evidence type="ECO:0000256" key="3">
    <source>
        <dbReference type="ARBA" id="ARBA00022722"/>
    </source>
</evidence>
<keyword evidence="1" id="KW-0808">Transferase</keyword>
<gene>
    <name evidence="9" type="ORF">LAZ67_10000983</name>
</gene>
<proteinExistence type="predicted"/>
<dbReference type="InterPro" id="IPR041373">
    <property type="entry name" value="RT_RNaseH"/>
</dbReference>
<keyword evidence="4" id="KW-0255">Endonuclease</keyword>
<dbReference type="PANTHER" id="PTHR37984:SF5">
    <property type="entry name" value="PROTEIN NYNRIN-LIKE"/>
    <property type="match status" value="1"/>
</dbReference>
<sequence length="377" mass="43375">MSVLRSSSGVTRKNNKWHFKHMRDQVIEKVKNMRRPYNLKSLQCFTGLTGHFRPYISNYAMIIRPLDALKRKDSIFTWTKECEESYLKLLTLISSNPILRIPDCSLQYELSTDASYYGTGAVLYQRDITEKKNRQLRVISYYSYTFTRAEQNYSVTEKECLAVLKAVKHFRAYLECKPFTVHTDHLALTQLLSCGNLRDRLARWQLFLSSFEMNINHRSGKELQDADALSRLAIDSPTDPNESILWTNHRSIDLKLGDNNRHPITKTDSSTDPHTSSGAVYSVSCQQCPATYVGETGRTIAIRMTEHTRNITNRDTRSLIFQHIASSGHSFDTANPTIHYKNISNLHQRLVLESIVSSKLHSINRKIDIPAAYTNYI</sequence>
<dbReference type="InterPro" id="IPR050951">
    <property type="entry name" value="Retrovirus_Pol_polyprotein"/>
</dbReference>
<keyword evidence="10" id="KW-1185">Reference proteome</keyword>
<keyword evidence="6" id="KW-0695">RNA-directed DNA polymerase</keyword>
<keyword evidence="3" id="KW-0540">Nuclease</keyword>
<evidence type="ECO:0000259" key="8">
    <source>
        <dbReference type="Pfam" id="PF17917"/>
    </source>
</evidence>
<dbReference type="EMBL" id="CP092872">
    <property type="protein sequence ID" value="UYV72848.1"/>
    <property type="molecule type" value="Genomic_DNA"/>
</dbReference>
<dbReference type="Proteomes" id="UP001235939">
    <property type="component" value="Chromosome 10"/>
</dbReference>
<dbReference type="Gene3D" id="3.30.70.270">
    <property type="match status" value="1"/>
</dbReference>
<dbReference type="CDD" id="cd09274">
    <property type="entry name" value="RNase_HI_RT_Ty3"/>
    <property type="match status" value="1"/>
</dbReference>
<evidence type="ECO:0000256" key="5">
    <source>
        <dbReference type="ARBA" id="ARBA00022801"/>
    </source>
</evidence>
<keyword evidence="5" id="KW-0378">Hydrolase</keyword>
<feature type="domain" description="Reverse transcriptase RNase H-like" evidence="8">
    <location>
        <begin position="104"/>
        <end position="211"/>
    </location>
</feature>
<name>A0ABY6KVX8_9ARAC</name>
<reference evidence="9 10" key="1">
    <citation type="submission" date="2022-01" db="EMBL/GenBank/DDBJ databases">
        <title>A chromosomal length assembly of Cordylochernes scorpioides.</title>
        <authorList>
            <person name="Zeh D."/>
            <person name="Zeh J."/>
        </authorList>
    </citation>
    <scope>NUCLEOTIDE SEQUENCE [LARGE SCALE GENOMIC DNA]</scope>
    <source>
        <strain evidence="9">IN4F17</strain>
        <tissue evidence="9">Whole Body</tissue>
    </source>
</reference>
<dbReference type="PANTHER" id="PTHR37984">
    <property type="entry name" value="PROTEIN CBG26694"/>
    <property type="match status" value="1"/>
</dbReference>
<evidence type="ECO:0000256" key="4">
    <source>
        <dbReference type="ARBA" id="ARBA00022759"/>
    </source>
</evidence>
<evidence type="ECO:0000256" key="6">
    <source>
        <dbReference type="ARBA" id="ARBA00022918"/>
    </source>
</evidence>
<feature type="compositionally biased region" description="Polar residues" evidence="7">
    <location>
        <begin position="266"/>
        <end position="276"/>
    </location>
</feature>
<evidence type="ECO:0000256" key="1">
    <source>
        <dbReference type="ARBA" id="ARBA00022679"/>
    </source>
</evidence>
<evidence type="ECO:0000313" key="9">
    <source>
        <dbReference type="EMBL" id="UYV72848.1"/>
    </source>
</evidence>